<feature type="transmembrane region" description="Helical" evidence="10">
    <location>
        <begin position="322"/>
        <end position="344"/>
    </location>
</feature>
<proteinExistence type="inferred from homology"/>
<dbReference type="PANTHER" id="PTHR22883:SF43">
    <property type="entry name" value="PALMITOYLTRANSFERASE APP"/>
    <property type="match status" value="1"/>
</dbReference>
<reference evidence="13" key="1">
    <citation type="submission" date="2005-01" db="EMBL/GenBank/DDBJ databases">
        <title>Searching for excystment-regulated genes in Sterkiella histriomuscorum (Ciliophora, Oxytrichidae): a mRNA differential display analysis of gene expression in excysting cells.</title>
        <authorList>
            <person name="Villalobo E."/>
            <person name="Moch C."/>
            <person name="Roland P."/>
            <person name="Baroin-Tourancheau A."/>
        </authorList>
    </citation>
    <scope>NUCLEOTIDE SEQUENCE</scope>
</reference>
<feature type="transmembrane region" description="Helical" evidence="10">
    <location>
        <begin position="212"/>
        <end position="234"/>
    </location>
</feature>
<dbReference type="EMBL" id="AF309501">
    <property type="protein sequence ID" value="AAG45846.2"/>
    <property type="molecule type" value="Genomic_DNA"/>
</dbReference>
<keyword evidence="3 10" id="KW-0812">Transmembrane</keyword>
<evidence type="ECO:0000256" key="7">
    <source>
        <dbReference type="ARBA" id="ARBA00023288"/>
    </source>
</evidence>
<keyword evidence="8 10" id="KW-0012">Acyltransferase</keyword>
<dbReference type="PANTHER" id="PTHR22883">
    <property type="entry name" value="ZINC FINGER DHHC DOMAIN CONTAINING PROTEIN"/>
    <property type="match status" value="1"/>
</dbReference>
<dbReference type="InterPro" id="IPR039859">
    <property type="entry name" value="PFA4/ZDH16/20/ERF2-like"/>
</dbReference>
<keyword evidence="5 10" id="KW-0472">Membrane</keyword>
<organism evidence="13">
    <name type="scientific">Oxytricha trifallax</name>
    <name type="common">Sterkiella histriomuscorum</name>
    <dbReference type="NCBI Taxonomy" id="94289"/>
    <lineage>
        <taxon>Eukaryota</taxon>
        <taxon>Sar</taxon>
        <taxon>Alveolata</taxon>
        <taxon>Ciliophora</taxon>
        <taxon>Intramacronucleata</taxon>
        <taxon>Spirotrichea</taxon>
        <taxon>Stichotrichia</taxon>
        <taxon>Sporadotrichida</taxon>
        <taxon>Oxytrichidae</taxon>
        <taxon>Stylonychinae</taxon>
        <taxon>Sterkiella</taxon>
    </lineage>
</organism>
<evidence type="ECO:0000256" key="8">
    <source>
        <dbReference type="ARBA" id="ARBA00023315"/>
    </source>
</evidence>
<feature type="region of interest" description="Disordered" evidence="11">
    <location>
        <begin position="71"/>
        <end position="93"/>
    </location>
</feature>
<keyword evidence="7" id="KW-0449">Lipoprotein</keyword>
<comment type="domain">
    <text evidence="10">The DHHC domain is required for palmitoyltransferase activity.</text>
</comment>
<comment type="subcellular location">
    <subcellularLocation>
        <location evidence="1">Endomembrane system</location>
        <topology evidence="1">Multi-pass membrane protein</topology>
    </subcellularLocation>
</comment>
<evidence type="ECO:0000256" key="10">
    <source>
        <dbReference type="RuleBase" id="RU079119"/>
    </source>
</evidence>
<evidence type="ECO:0000256" key="2">
    <source>
        <dbReference type="ARBA" id="ARBA00022679"/>
    </source>
</evidence>
<evidence type="ECO:0000256" key="11">
    <source>
        <dbReference type="SAM" id="MobiDB-lite"/>
    </source>
</evidence>
<evidence type="ECO:0000313" key="13">
    <source>
        <dbReference type="EMBL" id="AAG45846.2"/>
    </source>
</evidence>
<dbReference type="GO" id="GO:0006612">
    <property type="term" value="P:protein targeting to membrane"/>
    <property type="evidence" value="ECO:0007669"/>
    <property type="project" value="TreeGrafter"/>
</dbReference>
<dbReference type="GO" id="GO:0005794">
    <property type="term" value="C:Golgi apparatus"/>
    <property type="evidence" value="ECO:0007669"/>
    <property type="project" value="TreeGrafter"/>
</dbReference>
<evidence type="ECO:0000256" key="9">
    <source>
        <dbReference type="ARBA" id="ARBA00048048"/>
    </source>
</evidence>
<keyword evidence="2 10" id="KW-0808">Transferase</keyword>
<name>Q9GPU6_OXYTR</name>
<sequence length="345" mass="39976">MATKAQKKNNYFVNQINEASNGTHFEEELELQEYKKKKATKEKLKEQEYNEVYQVSKEFSARKNDIDDEDMQIPDTQIDNNDDTRDDIEGAISTEGSDIYSSAGTLQKLRKKIKTAFIKEQSTKAGPSEEQKLKETFRQQKKRDFIDDCKDNYEREPRPSKLGNMYCLWYNSKNQPRIVLGPDYLFSLVELLVINGISGLFIYGINRQSHQWLFMIGLITILSQNLFFLLTVLANPGIAQRNIEVHSESYLNKVKILKQVSFQILSLKFRPHLYCSDCKVIYRQDRETEHCELCGFCIEELDHHCAWSSKCIGKGNMNFFKAFLFMTVSLVVYLFAGGMFAMAAN</sequence>
<feature type="domain" description="Palmitoyltransferase DHHC" evidence="12">
    <location>
        <begin position="271"/>
        <end position="341"/>
    </location>
</feature>
<dbReference type="Pfam" id="PF01529">
    <property type="entry name" value="DHHC"/>
    <property type="match status" value="1"/>
</dbReference>
<evidence type="ECO:0000256" key="5">
    <source>
        <dbReference type="ARBA" id="ARBA00023136"/>
    </source>
</evidence>
<dbReference type="InterPro" id="IPR001594">
    <property type="entry name" value="Palmitoyltrfase_DHHC"/>
</dbReference>
<evidence type="ECO:0000256" key="4">
    <source>
        <dbReference type="ARBA" id="ARBA00022989"/>
    </source>
</evidence>
<protein>
    <recommendedName>
        <fullName evidence="10">Palmitoyltransferase</fullName>
        <ecNumber evidence="10">2.3.1.225</ecNumber>
    </recommendedName>
</protein>
<accession>Q9GPU6</accession>
<keyword evidence="4 10" id="KW-1133">Transmembrane helix</keyword>
<evidence type="ECO:0000256" key="6">
    <source>
        <dbReference type="ARBA" id="ARBA00023139"/>
    </source>
</evidence>
<dbReference type="PROSITE" id="PS50216">
    <property type="entry name" value="DHHC"/>
    <property type="match status" value="1"/>
</dbReference>
<dbReference type="AlphaFoldDB" id="Q9GPU6"/>
<dbReference type="GO" id="GO:0019706">
    <property type="term" value="F:protein-cysteine S-palmitoyltransferase activity"/>
    <property type="evidence" value="ECO:0007669"/>
    <property type="project" value="UniProtKB-EC"/>
</dbReference>
<evidence type="ECO:0000256" key="3">
    <source>
        <dbReference type="ARBA" id="ARBA00022692"/>
    </source>
</evidence>
<evidence type="ECO:0000256" key="1">
    <source>
        <dbReference type="ARBA" id="ARBA00004127"/>
    </source>
</evidence>
<evidence type="ECO:0000259" key="12">
    <source>
        <dbReference type="Pfam" id="PF01529"/>
    </source>
</evidence>
<comment type="similarity">
    <text evidence="10">Belongs to the DHHC palmitoyltransferase family.</text>
</comment>
<feature type="transmembrane region" description="Helical" evidence="10">
    <location>
        <begin position="184"/>
        <end position="206"/>
    </location>
</feature>
<dbReference type="GO" id="GO:0005783">
    <property type="term" value="C:endoplasmic reticulum"/>
    <property type="evidence" value="ECO:0007669"/>
    <property type="project" value="TreeGrafter"/>
</dbReference>
<dbReference type="EC" id="2.3.1.225" evidence="10"/>
<keyword evidence="6" id="KW-0564">Palmitate</keyword>
<comment type="catalytic activity">
    <reaction evidence="9 10">
        <text>L-cysteinyl-[protein] + hexadecanoyl-CoA = S-hexadecanoyl-L-cysteinyl-[protein] + CoA</text>
        <dbReference type="Rhea" id="RHEA:36683"/>
        <dbReference type="Rhea" id="RHEA-COMP:10131"/>
        <dbReference type="Rhea" id="RHEA-COMP:11032"/>
        <dbReference type="ChEBI" id="CHEBI:29950"/>
        <dbReference type="ChEBI" id="CHEBI:57287"/>
        <dbReference type="ChEBI" id="CHEBI:57379"/>
        <dbReference type="ChEBI" id="CHEBI:74151"/>
        <dbReference type="EC" id="2.3.1.225"/>
    </reaction>
</comment>